<dbReference type="AlphaFoldDB" id="A0A9P4R9B3"/>
<dbReference type="Proteomes" id="UP000799444">
    <property type="component" value="Unassembled WGS sequence"/>
</dbReference>
<name>A0A9P4R9B3_9PLEO</name>
<accession>A0A9P4R9B3</accession>
<reference evidence="1" key="1">
    <citation type="journal article" date="2020" name="Stud. Mycol.">
        <title>101 Dothideomycetes genomes: a test case for predicting lifestyles and emergence of pathogens.</title>
        <authorList>
            <person name="Haridas S."/>
            <person name="Albert R."/>
            <person name="Binder M."/>
            <person name="Bloem J."/>
            <person name="Labutti K."/>
            <person name="Salamov A."/>
            <person name="Andreopoulos B."/>
            <person name="Baker S."/>
            <person name="Barry K."/>
            <person name="Bills G."/>
            <person name="Bluhm B."/>
            <person name="Cannon C."/>
            <person name="Castanera R."/>
            <person name="Culley D."/>
            <person name="Daum C."/>
            <person name="Ezra D."/>
            <person name="Gonzalez J."/>
            <person name="Henrissat B."/>
            <person name="Kuo A."/>
            <person name="Liang C."/>
            <person name="Lipzen A."/>
            <person name="Lutzoni F."/>
            <person name="Magnuson J."/>
            <person name="Mondo S."/>
            <person name="Nolan M."/>
            <person name="Ohm R."/>
            <person name="Pangilinan J."/>
            <person name="Park H.-J."/>
            <person name="Ramirez L."/>
            <person name="Alfaro M."/>
            <person name="Sun H."/>
            <person name="Tritt A."/>
            <person name="Yoshinaga Y."/>
            <person name="Zwiers L.-H."/>
            <person name="Turgeon B."/>
            <person name="Goodwin S."/>
            <person name="Spatafora J."/>
            <person name="Crous P."/>
            <person name="Grigoriev I."/>
        </authorList>
    </citation>
    <scope>NUCLEOTIDE SEQUENCE</scope>
    <source>
        <strain evidence="1">CBS 125425</strain>
    </source>
</reference>
<evidence type="ECO:0000313" key="2">
    <source>
        <dbReference type="Proteomes" id="UP000799444"/>
    </source>
</evidence>
<sequence length="410" mass="46137">MWKLMVCFRGQAAAGNPVSACMNTHPKGAAYGSANRVGTNSPMSTQRAPIFKLPVELLQEIAALLEPSSAAAFCLSSSGICFAVGLRHLRTYLSSGRHTFETRKNIEVLERAFPSHWYCFFCDKFHRHEKGCGPKDFRNETNRPCVESNCYLHDGWDYILAHHHVRLALNRHLWGLDYGIPLESFTYQRIWTFKAFRTELFAKLNVEARIVSGHLLLYAVYTVTGSRRAFIRRQLPDMGALQIPQIVYGHRDSVDGHTGLASEVRRALSGSERVSWSTELCSTCATDYRVTARGLDNDDSEPGRVATELKFEAWRDLGNGRNPFDSSWRAHGEIGNGLHRTGGDVIRLTGLYSGDIRRSFVQGVRLPYAMRPGSRDFYPTSLCELGGDLDWEFRWPASVTHALTVLSRSV</sequence>
<dbReference type="OrthoDB" id="3766406at2759"/>
<organism evidence="1 2">
    <name type="scientific">Polyplosphaeria fusca</name>
    <dbReference type="NCBI Taxonomy" id="682080"/>
    <lineage>
        <taxon>Eukaryota</taxon>
        <taxon>Fungi</taxon>
        <taxon>Dikarya</taxon>
        <taxon>Ascomycota</taxon>
        <taxon>Pezizomycotina</taxon>
        <taxon>Dothideomycetes</taxon>
        <taxon>Pleosporomycetidae</taxon>
        <taxon>Pleosporales</taxon>
        <taxon>Tetraplosphaeriaceae</taxon>
        <taxon>Polyplosphaeria</taxon>
    </lineage>
</organism>
<protein>
    <recommendedName>
        <fullName evidence="3">F-box domain-containing protein</fullName>
    </recommendedName>
</protein>
<evidence type="ECO:0000313" key="1">
    <source>
        <dbReference type="EMBL" id="KAF2739054.1"/>
    </source>
</evidence>
<comment type="caution">
    <text evidence="1">The sequence shown here is derived from an EMBL/GenBank/DDBJ whole genome shotgun (WGS) entry which is preliminary data.</text>
</comment>
<gene>
    <name evidence="1" type="ORF">EJ04DRAFT_509207</name>
</gene>
<evidence type="ECO:0008006" key="3">
    <source>
        <dbReference type="Google" id="ProtNLM"/>
    </source>
</evidence>
<dbReference type="EMBL" id="ML996106">
    <property type="protein sequence ID" value="KAF2739054.1"/>
    <property type="molecule type" value="Genomic_DNA"/>
</dbReference>
<keyword evidence="2" id="KW-1185">Reference proteome</keyword>
<proteinExistence type="predicted"/>